<gene>
    <name evidence="1" type="ORF">JN12_01136</name>
</gene>
<dbReference type="RefSeq" id="WP_170241860.1">
    <property type="nucleotide sequence ID" value="NZ_VLLN01000005.1"/>
</dbReference>
<protein>
    <submittedName>
        <fullName evidence="1">Uncharacterized protein</fullName>
    </submittedName>
</protein>
<reference evidence="1 2" key="1">
    <citation type="submission" date="2019-07" db="EMBL/GenBank/DDBJ databases">
        <title>Genomic Encyclopedia of Archaeal and Bacterial Type Strains, Phase II (KMG-II): from individual species to whole genera.</title>
        <authorList>
            <person name="Goeker M."/>
        </authorList>
    </citation>
    <scope>NUCLEOTIDE SEQUENCE [LARGE SCALE GENOMIC DNA]</scope>
    <source>
        <strain evidence="1 2">ATCC BAA-1139</strain>
    </source>
</reference>
<proteinExistence type="predicted"/>
<dbReference type="AlphaFoldDB" id="A0A562W854"/>
<sequence length="54" mass="6323">MFVNCFDSNDICLFAVRVKDETDADSLGDYICRTHELIYYWLVRETPVGAVVRY</sequence>
<evidence type="ECO:0000313" key="2">
    <source>
        <dbReference type="Proteomes" id="UP000319449"/>
    </source>
</evidence>
<comment type="caution">
    <text evidence="1">The sequence shown here is derived from an EMBL/GenBank/DDBJ whole genome shotgun (WGS) entry which is preliminary data.</text>
</comment>
<keyword evidence="2" id="KW-1185">Reference proteome</keyword>
<name>A0A562W854_9BACT</name>
<organism evidence="1 2">
    <name type="scientific">Geobacter argillaceus</name>
    <dbReference type="NCBI Taxonomy" id="345631"/>
    <lineage>
        <taxon>Bacteria</taxon>
        <taxon>Pseudomonadati</taxon>
        <taxon>Thermodesulfobacteriota</taxon>
        <taxon>Desulfuromonadia</taxon>
        <taxon>Geobacterales</taxon>
        <taxon>Geobacteraceae</taxon>
        <taxon>Geobacter</taxon>
    </lineage>
</organism>
<dbReference type="EMBL" id="VLLN01000005">
    <property type="protein sequence ID" value="TWJ26430.1"/>
    <property type="molecule type" value="Genomic_DNA"/>
</dbReference>
<accession>A0A562W854</accession>
<dbReference type="Proteomes" id="UP000319449">
    <property type="component" value="Unassembled WGS sequence"/>
</dbReference>
<evidence type="ECO:0000313" key="1">
    <source>
        <dbReference type="EMBL" id="TWJ26430.1"/>
    </source>
</evidence>